<evidence type="ECO:0000313" key="2">
    <source>
        <dbReference type="Proteomes" id="UP000528824"/>
    </source>
</evidence>
<name>A0A7W8UJ06_9HYPH</name>
<reference evidence="1 2" key="1">
    <citation type="submission" date="2020-08" db="EMBL/GenBank/DDBJ databases">
        <title>Genomic Encyclopedia of Type Strains, Phase IV (KMG-V): Genome sequencing to study the core and pangenomes of soil and plant-associated prokaryotes.</title>
        <authorList>
            <person name="Whitman W."/>
        </authorList>
    </citation>
    <scope>NUCLEOTIDE SEQUENCE [LARGE SCALE GENOMIC DNA]</scope>
    <source>
        <strain evidence="1 2">SEMIA 4034</strain>
    </source>
</reference>
<protein>
    <recommendedName>
        <fullName evidence="3">GNAT family N-acetyltransferase</fullName>
    </recommendedName>
</protein>
<comment type="caution">
    <text evidence="1">The sequence shown here is derived from an EMBL/GenBank/DDBJ whole genome shotgun (WGS) entry which is preliminary data.</text>
</comment>
<dbReference type="AlphaFoldDB" id="A0A7W8UJ06"/>
<evidence type="ECO:0008006" key="3">
    <source>
        <dbReference type="Google" id="ProtNLM"/>
    </source>
</evidence>
<dbReference type="Proteomes" id="UP000528824">
    <property type="component" value="Unassembled WGS sequence"/>
</dbReference>
<dbReference type="EMBL" id="JACHBC010000001">
    <property type="protein sequence ID" value="MBB5558748.1"/>
    <property type="molecule type" value="Genomic_DNA"/>
</dbReference>
<sequence length="46" mass="5425">MDVSCVTIRLIEADEVESFRRIRLEALRVEPSSFASRLEDGRLFRR</sequence>
<gene>
    <name evidence="1" type="ORF">GGI59_000375</name>
</gene>
<evidence type="ECO:0000313" key="1">
    <source>
        <dbReference type="EMBL" id="MBB5558748.1"/>
    </source>
</evidence>
<keyword evidence="2" id="KW-1185">Reference proteome</keyword>
<accession>A0A7W8UJ06</accession>
<proteinExistence type="predicted"/>
<organism evidence="1 2">
    <name type="scientific">Rhizobium lentis</name>
    <dbReference type="NCBI Taxonomy" id="1138194"/>
    <lineage>
        <taxon>Bacteria</taxon>
        <taxon>Pseudomonadati</taxon>
        <taxon>Pseudomonadota</taxon>
        <taxon>Alphaproteobacteria</taxon>
        <taxon>Hyphomicrobiales</taxon>
        <taxon>Rhizobiaceae</taxon>
        <taxon>Rhizobium/Agrobacterium group</taxon>
        <taxon>Rhizobium</taxon>
    </lineage>
</organism>